<dbReference type="InParanoid" id="S8EEE6"/>
<evidence type="ECO:0000313" key="2">
    <source>
        <dbReference type="EMBL" id="EPT03382.1"/>
    </source>
</evidence>
<evidence type="ECO:0000256" key="1">
    <source>
        <dbReference type="SAM" id="MobiDB-lite"/>
    </source>
</evidence>
<feature type="compositionally biased region" description="Polar residues" evidence="1">
    <location>
        <begin position="40"/>
        <end position="52"/>
    </location>
</feature>
<dbReference type="Proteomes" id="UP000015241">
    <property type="component" value="Unassembled WGS sequence"/>
</dbReference>
<name>S8EEE6_FOMSC</name>
<evidence type="ECO:0000313" key="3">
    <source>
        <dbReference type="Proteomes" id="UP000015241"/>
    </source>
</evidence>
<feature type="compositionally biased region" description="Low complexity" evidence="1">
    <location>
        <begin position="104"/>
        <end position="120"/>
    </location>
</feature>
<proteinExistence type="predicted"/>
<keyword evidence="3" id="KW-1185">Reference proteome</keyword>
<dbReference type="AlphaFoldDB" id="S8EEE6"/>
<gene>
    <name evidence="2" type="ORF">FOMPIDRAFT_1014664</name>
</gene>
<dbReference type="STRING" id="743788.S8EEE6"/>
<feature type="compositionally biased region" description="Low complexity" evidence="1">
    <location>
        <begin position="76"/>
        <end position="91"/>
    </location>
</feature>
<accession>S8EEE6</accession>
<protein>
    <submittedName>
        <fullName evidence="2">Uncharacterized protein</fullName>
    </submittedName>
</protein>
<dbReference type="OrthoDB" id="2804308at2759"/>
<feature type="compositionally biased region" description="Basic and acidic residues" evidence="1">
    <location>
        <begin position="16"/>
        <end position="25"/>
    </location>
</feature>
<sequence length="213" mass="22084">MTSGDQSAVINGDTPKQPDPKRARAEASSSRIAESPERTLASTVSRGGTQAAANGVNGVDVQLPSIFAPVPQKTVSLAPRPTSPRPSTSALQTSPADVDMDTHSASGRSQSTSSQQSDGGRAPPSLPQFVPADWANPVLADIDPGVVRYVEALGLPVEVYAPKLVSIGLKSEAILNATRRFVSDAQKARLESALQTTAGLSFAEAIVLMAGLR</sequence>
<dbReference type="EMBL" id="KE504130">
    <property type="protein sequence ID" value="EPT03382.1"/>
    <property type="molecule type" value="Genomic_DNA"/>
</dbReference>
<reference evidence="2 3" key="1">
    <citation type="journal article" date="2012" name="Science">
        <title>The Paleozoic origin of enzymatic lignin decomposition reconstructed from 31 fungal genomes.</title>
        <authorList>
            <person name="Floudas D."/>
            <person name="Binder M."/>
            <person name="Riley R."/>
            <person name="Barry K."/>
            <person name="Blanchette R.A."/>
            <person name="Henrissat B."/>
            <person name="Martinez A.T."/>
            <person name="Otillar R."/>
            <person name="Spatafora J.W."/>
            <person name="Yadav J.S."/>
            <person name="Aerts A."/>
            <person name="Benoit I."/>
            <person name="Boyd A."/>
            <person name="Carlson A."/>
            <person name="Copeland A."/>
            <person name="Coutinho P.M."/>
            <person name="de Vries R.P."/>
            <person name="Ferreira P."/>
            <person name="Findley K."/>
            <person name="Foster B."/>
            <person name="Gaskell J."/>
            <person name="Glotzer D."/>
            <person name="Gorecki P."/>
            <person name="Heitman J."/>
            <person name="Hesse C."/>
            <person name="Hori C."/>
            <person name="Igarashi K."/>
            <person name="Jurgens J.A."/>
            <person name="Kallen N."/>
            <person name="Kersten P."/>
            <person name="Kohler A."/>
            <person name="Kuees U."/>
            <person name="Kumar T.K.A."/>
            <person name="Kuo A."/>
            <person name="LaButti K."/>
            <person name="Larrondo L.F."/>
            <person name="Lindquist E."/>
            <person name="Ling A."/>
            <person name="Lombard V."/>
            <person name="Lucas S."/>
            <person name="Lundell T."/>
            <person name="Martin R."/>
            <person name="McLaughlin D.J."/>
            <person name="Morgenstern I."/>
            <person name="Morin E."/>
            <person name="Murat C."/>
            <person name="Nagy L.G."/>
            <person name="Nolan M."/>
            <person name="Ohm R.A."/>
            <person name="Patyshakuliyeva A."/>
            <person name="Rokas A."/>
            <person name="Ruiz-Duenas F.J."/>
            <person name="Sabat G."/>
            <person name="Salamov A."/>
            <person name="Samejima M."/>
            <person name="Schmutz J."/>
            <person name="Slot J.C."/>
            <person name="St John F."/>
            <person name="Stenlid J."/>
            <person name="Sun H."/>
            <person name="Sun S."/>
            <person name="Syed K."/>
            <person name="Tsang A."/>
            <person name="Wiebenga A."/>
            <person name="Young D."/>
            <person name="Pisabarro A."/>
            <person name="Eastwood D.C."/>
            <person name="Martin F."/>
            <person name="Cullen D."/>
            <person name="Grigoriev I.V."/>
            <person name="Hibbett D.S."/>
        </authorList>
    </citation>
    <scope>NUCLEOTIDE SEQUENCE</scope>
    <source>
        <strain evidence="3">FP-58527</strain>
    </source>
</reference>
<feature type="region of interest" description="Disordered" evidence="1">
    <location>
        <begin position="74"/>
        <end position="127"/>
    </location>
</feature>
<dbReference type="HOGENOM" id="CLU_1294431_0_0_1"/>
<organism evidence="2 3">
    <name type="scientific">Fomitopsis schrenkii</name>
    <name type="common">Brown rot fungus</name>
    <dbReference type="NCBI Taxonomy" id="2126942"/>
    <lineage>
        <taxon>Eukaryota</taxon>
        <taxon>Fungi</taxon>
        <taxon>Dikarya</taxon>
        <taxon>Basidiomycota</taxon>
        <taxon>Agaricomycotina</taxon>
        <taxon>Agaricomycetes</taxon>
        <taxon>Polyporales</taxon>
        <taxon>Fomitopsis</taxon>
    </lineage>
</organism>
<feature type="region of interest" description="Disordered" evidence="1">
    <location>
        <begin position="1"/>
        <end position="56"/>
    </location>
</feature>